<name>A0A1H5A7A0_9PSED</name>
<dbReference type="Proteomes" id="UP000198982">
    <property type="component" value="Unassembled WGS sequence"/>
</dbReference>
<dbReference type="AlphaFoldDB" id="A0A1H5A7A0"/>
<proteinExistence type="predicted"/>
<evidence type="ECO:0000313" key="1">
    <source>
        <dbReference type="EMBL" id="SED37510.1"/>
    </source>
</evidence>
<reference evidence="2" key="1">
    <citation type="submission" date="2016-10" db="EMBL/GenBank/DDBJ databases">
        <authorList>
            <person name="Varghese N."/>
            <person name="Submissions S."/>
        </authorList>
    </citation>
    <scope>NUCLEOTIDE SEQUENCE [LARGE SCALE GENOMIC DNA]</scope>
    <source>
        <strain evidence="2">DSM 9751</strain>
    </source>
</reference>
<protein>
    <submittedName>
        <fullName evidence="1">Uncharacterized protein</fullName>
    </submittedName>
</protein>
<sequence>MTVRLFSLLNSADIIYVDSKESDGVLFDDNCLPGRKVPTARLLFENMDYYFLDQDVELVDGECVANAEDWGGGDILEICRLRFDITKPLTLEDILPAFQSGTPEAGTVAVEPAAEAKAASAENCEPVAAHGDAHQPIPRHHFIGEGRLPFLIIGRVPEDDDDTGYLVMADDESQAQAIFVEQLHADSGIDTEARVRLMDSRRRDHIITTSQGLF</sequence>
<accession>A0A1H5A7A0</accession>
<dbReference type="EMBL" id="FNTJ01000003">
    <property type="protein sequence ID" value="SED37510.1"/>
    <property type="molecule type" value="Genomic_DNA"/>
</dbReference>
<keyword evidence="2" id="KW-1185">Reference proteome</keyword>
<organism evidence="1 2">
    <name type="scientific">Pseudomonas saponiphila</name>
    <dbReference type="NCBI Taxonomy" id="556534"/>
    <lineage>
        <taxon>Bacteria</taxon>
        <taxon>Pseudomonadati</taxon>
        <taxon>Pseudomonadota</taxon>
        <taxon>Gammaproteobacteria</taxon>
        <taxon>Pseudomonadales</taxon>
        <taxon>Pseudomonadaceae</taxon>
        <taxon>Pseudomonas</taxon>
    </lineage>
</organism>
<dbReference type="RefSeq" id="WP_092320943.1">
    <property type="nucleotide sequence ID" value="NZ_FNTJ01000003.1"/>
</dbReference>
<gene>
    <name evidence="1" type="ORF">SAMN05216178_6992</name>
</gene>
<evidence type="ECO:0000313" key="2">
    <source>
        <dbReference type="Proteomes" id="UP000198982"/>
    </source>
</evidence>